<evidence type="ECO:0000313" key="2">
    <source>
        <dbReference type="Proteomes" id="UP000789901"/>
    </source>
</evidence>
<protein>
    <submittedName>
        <fullName evidence="1">3389_t:CDS:1</fullName>
    </submittedName>
</protein>
<keyword evidence="2" id="KW-1185">Reference proteome</keyword>
<accession>A0ABN7X0V2</accession>
<proteinExistence type="predicted"/>
<dbReference type="EMBL" id="CAJVQB010078088">
    <property type="protein sequence ID" value="CAG8845062.1"/>
    <property type="molecule type" value="Genomic_DNA"/>
</dbReference>
<feature type="non-terminal residue" evidence="1">
    <location>
        <position position="1"/>
    </location>
</feature>
<gene>
    <name evidence="1" type="ORF">GMARGA_LOCUS37436</name>
</gene>
<evidence type="ECO:0000313" key="1">
    <source>
        <dbReference type="EMBL" id="CAG8845062.1"/>
    </source>
</evidence>
<comment type="caution">
    <text evidence="1">The sequence shown here is derived from an EMBL/GenBank/DDBJ whole genome shotgun (WGS) entry which is preliminary data.</text>
</comment>
<dbReference type="Proteomes" id="UP000789901">
    <property type="component" value="Unassembled WGS sequence"/>
</dbReference>
<organism evidence="1 2">
    <name type="scientific">Gigaspora margarita</name>
    <dbReference type="NCBI Taxonomy" id="4874"/>
    <lineage>
        <taxon>Eukaryota</taxon>
        <taxon>Fungi</taxon>
        <taxon>Fungi incertae sedis</taxon>
        <taxon>Mucoromycota</taxon>
        <taxon>Glomeromycotina</taxon>
        <taxon>Glomeromycetes</taxon>
        <taxon>Diversisporales</taxon>
        <taxon>Gigasporaceae</taxon>
        <taxon>Gigaspora</taxon>
    </lineage>
</organism>
<sequence length="40" mass="4727">LRKWTSQKNELKNAPPGIRQLNFSAHSKYPLLEADFKTWI</sequence>
<name>A0ABN7X0V2_GIGMA</name>
<feature type="non-terminal residue" evidence="1">
    <location>
        <position position="40"/>
    </location>
</feature>
<reference evidence="1 2" key="1">
    <citation type="submission" date="2021-06" db="EMBL/GenBank/DDBJ databases">
        <authorList>
            <person name="Kallberg Y."/>
            <person name="Tangrot J."/>
            <person name="Rosling A."/>
        </authorList>
    </citation>
    <scope>NUCLEOTIDE SEQUENCE [LARGE SCALE GENOMIC DNA]</scope>
    <source>
        <strain evidence="1 2">120-4 pot B 10/14</strain>
    </source>
</reference>